<name>A0A641ARU7_9ACTN</name>
<dbReference type="EMBL" id="SDPP02000001">
    <property type="protein sequence ID" value="KAA1380669.1"/>
    <property type="molecule type" value="Genomic_DNA"/>
</dbReference>
<keyword evidence="3" id="KW-1185">Reference proteome</keyword>
<dbReference type="Pfam" id="PF13399">
    <property type="entry name" value="LytR_C"/>
    <property type="match status" value="1"/>
</dbReference>
<gene>
    <name evidence="2" type="ORF">ESP62_005730</name>
</gene>
<evidence type="ECO:0000313" key="2">
    <source>
        <dbReference type="EMBL" id="KAA1380669.1"/>
    </source>
</evidence>
<dbReference type="InterPro" id="IPR027381">
    <property type="entry name" value="LytR/CpsA/Psr_C"/>
</dbReference>
<dbReference type="Gene3D" id="3.30.70.2390">
    <property type="match status" value="1"/>
</dbReference>
<sequence>MRVGMRVLTLLVAVAVFVIGGVTGVRLLTAGTGEPASATSTCTPKVVAAGTALDSNVVTINVFNASTRSGLANRALIDLQKNGFLGGRIGNSDSATKPNRVAILTDDPADPRVALVAAQFKDKVEYAPADIDVEDGVVVVVGDNYRGLKDGAPTSVETDRDIDVCVPVVAIP</sequence>
<dbReference type="RefSeq" id="WP_129181366.1">
    <property type="nucleotide sequence ID" value="NZ_JAGIOG010000001.1"/>
</dbReference>
<dbReference type="AlphaFoldDB" id="A0A641ARU7"/>
<evidence type="ECO:0000313" key="3">
    <source>
        <dbReference type="Proteomes" id="UP001515100"/>
    </source>
</evidence>
<proteinExistence type="predicted"/>
<accession>A0A641ARU7</accession>
<dbReference type="OrthoDB" id="3745651at2"/>
<protein>
    <submittedName>
        <fullName evidence="2">LytR family transcriptional regulator</fullName>
    </submittedName>
</protein>
<feature type="domain" description="LytR/CpsA/Psr regulator C-terminal" evidence="1">
    <location>
        <begin position="58"/>
        <end position="145"/>
    </location>
</feature>
<evidence type="ECO:0000259" key="1">
    <source>
        <dbReference type="Pfam" id="PF13399"/>
    </source>
</evidence>
<reference evidence="2" key="1">
    <citation type="submission" date="2019-09" db="EMBL/GenBank/DDBJ databases">
        <authorList>
            <person name="Li J."/>
        </authorList>
    </citation>
    <scope>NUCLEOTIDE SEQUENCE [LARGE SCALE GENOMIC DNA]</scope>
    <source>
        <strain evidence="2">NRBC 14897</strain>
    </source>
</reference>
<comment type="caution">
    <text evidence="2">The sequence shown here is derived from an EMBL/GenBank/DDBJ whole genome shotgun (WGS) entry which is preliminary data.</text>
</comment>
<organism evidence="2 3">
    <name type="scientific">Aeromicrobium fastidiosum</name>
    <dbReference type="NCBI Taxonomy" id="52699"/>
    <lineage>
        <taxon>Bacteria</taxon>
        <taxon>Bacillati</taxon>
        <taxon>Actinomycetota</taxon>
        <taxon>Actinomycetes</taxon>
        <taxon>Propionibacteriales</taxon>
        <taxon>Nocardioidaceae</taxon>
        <taxon>Aeromicrobium</taxon>
    </lineage>
</organism>
<dbReference type="Proteomes" id="UP001515100">
    <property type="component" value="Unassembled WGS sequence"/>
</dbReference>